<feature type="compositionally biased region" description="Basic and acidic residues" evidence="1">
    <location>
        <begin position="394"/>
        <end position="406"/>
    </location>
</feature>
<evidence type="ECO:0000313" key="2">
    <source>
        <dbReference type="EMBL" id="GIJ74042.1"/>
    </source>
</evidence>
<dbReference type="EMBL" id="BOPH01000129">
    <property type="protein sequence ID" value="GIJ74042.1"/>
    <property type="molecule type" value="Genomic_DNA"/>
</dbReference>
<organism evidence="2 3">
    <name type="scientific">Virgisporangium ochraceum</name>
    <dbReference type="NCBI Taxonomy" id="65505"/>
    <lineage>
        <taxon>Bacteria</taxon>
        <taxon>Bacillati</taxon>
        <taxon>Actinomycetota</taxon>
        <taxon>Actinomycetes</taxon>
        <taxon>Micromonosporales</taxon>
        <taxon>Micromonosporaceae</taxon>
        <taxon>Virgisporangium</taxon>
    </lineage>
</organism>
<dbReference type="RefSeq" id="WP_203933855.1">
    <property type="nucleotide sequence ID" value="NZ_BOPH01000129.1"/>
</dbReference>
<accession>A0A8J4A1G6</accession>
<dbReference type="AlphaFoldDB" id="A0A8J4A1G6"/>
<proteinExistence type="predicted"/>
<gene>
    <name evidence="2" type="ORF">Voc01_089590</name>
</gene>
<comment type="caution">
    <text evidence="2">The sequence shown here is derived from an EMBL/GenBank/DDBJ whole genome shotgun (WGS) entry which is preliminary data.</text>
</comment>
<name>A0A8J4A1G6_9ACTN</name>
<sequence>MALISADALAGFLLEEAIAFLLSSNGYRLLQQSDADEQALRQAGHGLLVRGRGADHQADVLGDLLMPTPFSLPVRLFVEAKNRGSKVGLAEVRNAHGVIDDVNQHYSTALSASYRQPLRRYQYRYALFSAAGFKREAQSYALAQQISLVDLSGPAFQPLIATVERAAQLILAEAAAINLPSFPVRQARLALRTAFGSVEAEVSTPRAVTDSTNGGLSEDVLVSWAARVTAELQDSAIGEGLILGFPAAPFILAMHPDSLEDFETFVAEHGSDIPVDIRFGRQGTRGDWTITPAADPDAFRLSFGLPGALETWLLSVPEQERRRAADARGTLLQTISLFLEDRLVQLRYQPVQTPPPPDENETQDDEQVQYDAGTDAADTSFLRRNLPAQPRPRRQPEPRPMIDDQVERVPRDVRGWSTRAAAQLMTELDALYPIRAALIRTAAHQDGRLERAQVYAIADFTPDRTLRGLTRPTNRITAALIEEGRLPEEVEYPLQTGYDYGVRATHFTVPPDLVAALQALGPPHGI</sequence>
<evidence type="ECO:0000256" key="1">
    <source>
        <dbReference type="SAM" id="MobiDB-lite"/>
    </source>
</evidence>
<protein>
    <recommendedName>
        <fullName evidence="4">Restriction endonuclease type IV Mrr domain-containing protein</fullName>
    </recommendedName>
</protein>
<evidence type="ECO:0000313" key="3">
    <source>
        <dbReference type="Proteomes" id="UP000635606"/>
    </source>
</evidence>
<dbReference type="Proteomes" id="UP000635606">
    <property type="component" value="Unassembled WGS sequence"/>
</dbReference>
<feature type="region of interest" description="Disordered" evidence="1">
    <location>
        <begin position="375"/>
        <end position="406"/>
    </location>
</feature>
<evidence type="ECO:0008006" key="4">
    <source>
        <dbReference type="Google" id="ProtNLM"/>
    </source>
</evidence>
<reference evidence="2" key="1">
    <citation type="submission" date="2021-01" db="EMBL/GenBank/DDBJ databases">
        <title>Whole genome shotgun sequence of Virgisporangium ochraceum NBRC 16418.</title>
        <authorList>
            <person name="Komaki H."/>
            <person name="Tamura T."/>
        </authorList>
    </citation>
    <scope>NUCLEOTIDE SEQUENCE</scope>
    <source>
        <strain evidence="2">NBRC 16418</strain>
    </source>
</reference>
<keyword evidence="3" id="KW-1185">Reference proteome</keyword>